<feature type="coiled-coil region" evidence="3">
    <location>
        <begin position="110"/>
        <end position="203"/>
    </location>
</feature>
<evidence type="ECO:0000313" key="6">
    <source>
        <dbReference type="EMBL" id="SEK65312.1"/>
    </source>
</evidence>
<dbReference type="InterPro" id="IPR058636">
    <property type="entry name" value="Beta-barrel_YknX"/>
</dbReference>
<protein>
    <submittedName>
        <fullName evidence="6">HlyD family secretion protein</fullName>
    </submittedName>
</protein>
<dbReference type="RefSeq" id="WP_090827359.1">
    <property type="nucleotide sequence ID" value="NZ_FOBH01000002.1"/>
</dbReference>
<dbReference type="Pfam" id="PF25990">
    <property type="entry name" value="Beta-barrel_YknX"/>
    <property type="match status" value="1"/>
</dbReference>
<name>A0A1H7ITQ8_9PROT</name>
<proteinExistence type="predicted"/>
<dbReference type="PANTHER" id="PTHR32347">
    <property type="entry name" value="EFFLUX SYSTEM COMPONENT YKNX-RELATED"/>
    <property type="match status" value="1"/>
</dbReference>
<evidence type="ECO:0000256" key="1">
    <source>
        <dbReference type="ARBA" id="ARBA00004196"/>
    </source>
</evidence>
<feature type="domain" description="YbhG-like alpha-helical hairpin" evidence="4">
    <location>
        <begin position="75"/>
        <end position="204"/>
    </location>
</feature>
<dbReference type="Pfam" id="PF25881">
    <property type="entry name" value="HH_YBHG"/>
    <property type="match status" value="1"/>
</dbReference>
<dbReference type="EMBL" id="FOBH01000002">
    <property type="protein sequence ID" value="SEK65312.1"/>
    <property type="molecule type" value="Genomic_DNA"/>
</dbReference>
<dbReference type="InterPro" id="IPR050465">
    <property type="entry name" value="UPF0194_transport"/>
</dbReference>
<accession>A0A1H7ITQ8</accession>
<dbReference type="Gene3D" id="2.40.50.100">
    <property type="match status" value="1"/>
</dbReference>
<organism evidence="6 7">
    <name type="scientific">Nitrosovibrio tenuis</name>
    <dbReference type="NCBI Taxonomy" id="1233"/>
    <lineage>
        <taxon>Bacteria</taxon>
        <taxon>Pseudomonadati</taxon>
        <taxon>Pseudomonadota</taxon>
        <taxon>Betaproteobacteria</taxon>
        <taxon>Nitrosomonadales</taxon>
        <taxon>Nitrosomonadaceae</taxon>
        <taxon>Nitrosovibrio</taxon>
    </lineage>
</organism>
<dbReference type="AlphaFoldDB" id="A0A1H7ITQ8"/>
<evidence type="ECO:0000256" key="2">
    <source>
        <dbReference type="ARBA" id="ARBA00023054"/>
    </source>
</evidence>
<gene>
    <name evidence="6" type="ORF">SAMN05216387_102282</name>
</gene>
<sequence length="342" mass="37401">MNRKRVLAAAGVVITVGVVAGWYLTRQQSVADTLVLFGNVDIRQVSLAFNGSERVAEMRVQEGEHVKAGQLLAKLDTRTLTLQIAQAEAQIAVQEQALLRLKHGTRPEEVAQARAEVASAQADADFAVQQFQRLQNIEHASGQAISQQDLDNARARQRVALAQLENRKKALQLALIGPRKEDIAQAEAQLEVSQAELALLKHQLSLAELTSPIDAVVRSRLLEPGDMASPQRPVYALAITDPKWVRAYVTEVDLGRIKPGMGARVTIDSHPDQPIEGRVGYISSVAEFTPKTVQTEELRTSLVYELRIYVDDPGDHLRLGMPATVHIPLQDGKSPAGAVPHE</sequence>
<dbReference type="SUPFAM" id="SSF111369">
    <property type="entry name" value="HlyD-like secretion proteins"/>
    <property type="match status" value="2"/>
</dbReference>
<evidence type="ECO:0000313" key="7">
    <source>
        <dbReference type="Proteomes" id="UP000198620"/>
    </source>
</evidence>
<dbReference type="Gene3D" id="1.10.287.470">
    <property type="entry name" value="Helix hairpin bin"/>
    <property type="match status" value="1"/>
</dbReference>
<evidence type="ECO:0000259" key="4">
    <source>
        <dbReference type="Pfam" id="PF25881"/>
    </source>
</evidence>
<dbReference type="InterPro" id="IPR059052">
    <property type="entry name" value="HH_YbhG-like"/>
</dbReference>
<reference evidence="6 7" key="1">
    <citation type="submission" date="2016-10" db="EMBL/GenBank/DDBJ databases">
        <authorList>
            <person name="de Groot N.N."/>
        </authorList>
    </citation>
    <scope>NUCLEOTIDE SEQUENCE [LARGE SCALE GENOMIC DNA]</scope>
    <source>
        <strain evidence="6 7">Nv1</strain>
    </source>
</reference>
<dbReference type="STRING" id="1233.SAMN05216387_102282"/>
<dbReference type="PANTHER" id="PTHR32347:SF29">
    <property type="entry name" value="UPF0194 MEMBRANE PROTEIN YBHG"/>
    <property type="match status" value="1"/>
</dbReference>
<comment type="subcellular location">
    <subcellularLocation>
        <location evidence="1">Cell envelope</location>
    </subcellularLocation>
</comment>
<keyword evidence="7" id="KW-1185">Reference proteome</keyword>
<dbReference type="Proteomes" id="UP000198620">
    <property type="component" value="Unassembled WGS sequence"/>
</dbReference>
<feature type="domain" description="YknX-like beta-barrel" evidence="5">
    <location>
        <begin position="245"/>
        <end position="327"/>
    </location>
</feature>
<evidence type="ECO:0000256" key="3">
    <source>
        <dbReference type="SAM" id="Coils"/>
    </source>
</evidence>
<dbReference type="OrthoDB" id="9813967at2"/>
<evidence type="ECO:0000259" key="5">
    <source>
        <dbReference type="Pfam" id="PF25990"/>
    </source>
</evidence>
<dbReference type="Gene3D" id="2.40.30.170">
    <property type="match status" value="1"/>
</dbReference>
<dbReference type="GO" id="GO:0042597">
    <property type="term" value="C:periplasmic space"/>
    <property type="evidence" value="ECO:0007669"/>
    <property type="project" value="UniProtKB-SubCell"/>
</dbReference>
<keyword evidence="2 3" id="KW-0175">Coiled coil</keyword>